<keyword evidence="1 2" id="KW-0472">Membrane</keyword>
<dbReference type="Gene3D" id="3.40.50.10140">
    <property type="entry name" value="Toll/interleukin-1 receptor homology (TIR) domain"/>
    <property type="match status" value="1"/>
</dbReference>
<evidence type="ECO:0000313" key="6">
    <source>
        <dbReference type="Proteomes" id="UP000660070"/>
    </source>
</evidence>
<dbReference type="InterPro" id="IPR050330">
    <property type="entry name" value="Bact_OuterMem_StrucFunc"/>
</dbReference>
<dbReference type="InterPro" id="IPR000157">
    <property type="entry name" value="TIR_dom"/>
</dbReference>
<dbReference type="InterPro" id="IPR035897">
    <property type="entry name" value="Toll_tir_struct_dom_sf"/>
</dbReference>
<dbReference type="EMBL" id="JADPVI010000001">
    <property type="protein sequence ID" value="MBF8456718.1"/>
    <property type="molecule type" value="Genomic_DNA"/>
</dbReference>
<dbReference type="PANTHER" id="PTHR30329:SF21">
    <property type="entry name" value="LIPOPROTEIN YIAD-RELATED"/>
    <property type="match status" value="1"/>
</dbReference>
<protein>
    <submittedName>
        <fullName evidence="5">TIR domain-containing protein</fullName>
    </submittedName>
</protein>
<feature type="domain" description="OmpA-like" evidence="4">
    <location>
        <begin position="293"/>
        <end position="403"/>
    </location>
</feature>
<keyword evidence="2" id="KW-0812">Transmembrane</keyword>
<dbReference type="SUPFAM" id="SSF52200">
    <property type="entry name" value="Toll/Interleukin receptor TIR domain"/>
    <property type="match status" value="1"/>
</dbReference>
<evidence type="ECO:0000259" key="4">
    <source>
        <dbReference type="PROSITE" id="PS51123"/>
    </source>
</evidence>
<dbReference type="Pfam" id="PF00691">
    <property type="entry name" value="OmpA"/>
    <property type="match status" value="1"/>
</dbReference>
<name>A0ABS0FAI7_9FLAO</name>
<gene>
    <name evidence="5" type="ORF">IV494_05930</name>
</gene>
<dbReference type="InterPro" id="IPR036737">
    <property type="entry name" value="OmpA-like_sf"/>
</dbReference>
<dbReference type="PROSITE" id="PS51123">
    <property type="entry name" value="OMPA_2"/>
    <property type="match status" value="1"/>
</dbReference>
<evidence type="ECO:0000259" key="3">
    <source>
        <dbReference type="PROSITE" id="PS50104"/>
    </source>
</evidence>
<dbReference type="InterPro" id="IPR006665">
    <property type="entry name" value="OmpA-like"/>
</dbReference>
<dbReference type="SUPFAM" id="SSF103088">
    <property type="entry name" value="OmpA-like"/>
    <property type="match status" value="1"/>
</dbReference>
<dbReference type="PROSITE" id="PS50104">
    <property type="entry name" value="TIR"/>
    <property type="match status" value="1"/>
</dbReference>
<keyword evidence="2" id="KW-1133">Transmembrane helix</keyword>
<sequence>MNIITTSQRYFTGYDFFISYSRLDCSEYASNLANKIIEQKYSCYLDQWGSQPGKELPNSLKRKLKNSSVLILLGSEASLLSNAIEEEINIFEQTKKIIIPVELCNITEASWFKIIDGTARSNEKINFKNNIISETLLTRIKNSLNYTRQSSRIRNSIVLFIFLMILSIGSLSYLFSKRKEIEKVNLSLNDSIKIRTKELVNIEKELSSKEESLQSTNDSLKQTKDHLDITSSDLSNTVDSLKKKGVSLNNITAELFVNKEKLAETDKGLMTSQERVNNFTNKTLNSYEPPFNVECECLKKEHIILFDVESDKLKPIFKNYLSKLLICLKKNKSQIELIGYDRENYSNSYALNLSERRASSVATYLKENGYDGSNIRAIGRGNSEKDKKLLDLVGLSRVELIIQ</sequence>
<reference evidence="5 6" key="1">
    <citation type="submission" date="2020-11" db="EMBL/GenBank/DDBJ databases">
        <title>Kaistella gelatinilytica sp. nov., a flavobacterium isolated from Antarctic Soil.</title>
        <authorList>
            <person name="Li J."/>
        </authorList>
    </citation>
    <scope>NUCLEOTIDE SEQUENCE [LARGE SCALE GENOMIC DNA]</scope>
    <source>
        <strain evidence="5 6">G5-32</strain>
    </source>
</reference>
<evidence type="ECO:0000256" key="2">
    <source>
        <dbReference type="SAM" id="Phobius"/>
    </source>
</evidence>
<feature type="domain" description="TIR" evidence="3">
    <location>
        <begin position="12"/>
        <end position="148"/>
    </location>
</feature>
<feature type="transmembrane region" description="Helical" evidence="2">
    <location>
        <begin position="157"/>
        <end position="175"/>
    </location>
</feature>
<dbReference type="PANTHER" id="PTHR30329">
    <property type="entry name" value="STATOR ELEMENT OF FLAGELLAR MOTOR COMPLEX"/>
    <property type="match status" value="1"/>
</dbReference>
<proteinExistence type="predicted"/>
<dbReference type="Proteomes" id="UP000660070">
    <property type="component" value="Unassembled WGS sequence"/>
</dbReference>
<evidence type="ECO:0000256" key="1">
    <source>
        <dbReference type="PROSITE-ProRule" id="PRU00473"/>
    </source>
</evidence>
<accession>A0ABS0FAI7</accession>
<comment type="caution">
    <text evidence="5">The sequence shown here is derived from an EMBL/GenBank/DDBJ whole genome shotgun (WGS) entry which is preliminary data.</text>
</comment>
<dbReference type="Gene3D" id="3.30.1330.60">
    <property type="entry name" value="OmpA-like domain"/>
    <property type="match status" value="1"/>
</dbReference>
<evidence type="ECO:0000313" key="5">
    <source>
        <dbReference type="EMBL" id="MBF8456718.1"/>
    </source>
</evidence>
<organism evidence="5 6">
    <name type="scientific">Kaistella gelatinilytica</name>
    <dbReference type="NCBI Taxonomy" id="2787636"/>
    <lineage>
        <taxon>Bacteria</taxon>
        <taxon>Pseudomonadati</taxon>
        <taxon>Bacteroidota</taxon>
        <taxon>Flavobacteriia</taxon>
        <taxon>Flavobacteriales</taxon>
        <taxon>Weeksellaceae</taxon>
        <taxon>Chryseobacterium group</taxon>
        <taxon>Kaistella</taxon>
    </lineage>
</organism>
<keyword evidence="6" id="KW-1185">Reference proteome</keyword>
<dbReference type="SUPFAM" id="SSF57997">
    <property type="entry name" value="Tropomyosin"/>
    <property type="match status" value="1"/>
</dbReference>
<dbReference type="Pfam" id="PF13676">
    <property type="entry name" value="TIR_2"/>
    <property type="match status" value="1"/>
</dbReference>
<dbReference type="RefSeq" id="WP_196079219.1">
    <property type="nucleotide sequence ID" value="NZ_JADPVI010000001.1"/>
</dbReference>